<evidence type="ECO:0008006" key="4">
    <source>
        <dbReference type="Google" id="ProtNLM"/>
    </source>
</evidence>
<proteinExistence type="predicted"/>
<organism evidence="2 3">
    <name type="scientific">Deinococcus peraridilitoris (strain DSM 19664 / LMG 22246 / CIP 109416 / KR-200)</name>
    <dbReference type="NCBI Taxonomy" id="937777"/>
    <lineage>
        <taxon>Bacteria</taxon>
        <taxon>Thermotogati</taxon>
        <taxon>Deinococcota</taxon>
        <taxon>Deinococci</taxon>
        <taxon>Deinococcales</taxon>
        <taxon>Deinococcaceae</taxon>
        <taxon>Deinococcus</taxon>
    </lineage>
</organism>
<sequence length="398" mass="42217">MHHVALARPVVLSTLALSLAACGQQTASPAQSAGPALLHAQALPYLDWTKSGLGSSYIHAASDVAGNVIASGASLIAKHDKDGQLLWSKAFTNQYGASFSRLTTDSASNVYAVGAYGAQDICCPTPDNISFLVKYDPNGTLLWIKKADSSNPYLYLDAAVDNQRNVYTVGYADQGMRIAKYSPAGQLVWLRLLSTYGEGSFFPSGCSLPKIAVTGGGNVFMACTEGTNRQISLTKLDVNGWRVFTKTFGTTGGAVNTVVRLVTSADDSVHVLRETSLGAGNVQTTFGLTKYDAVGNWKWYQQLAGNDTRVQDVAVSPSGSVLVTGYTYVPFGSNVNGSNIGDVDYFLGQYDINGKKIIVKQYGAAGKNSFGNGIALSPLGKVFVVGRQDRAIISRFTP</sequence>
<dbReference type="STRING" id="937777.Deipe_2878"/>
<keyword evidence="1" id="KW-0732">Signal</keyword>
<dbReference type="Proteomes" id="UP000010467">
    <property type="component" value="Chromosome"/>
</dbReference>
<evidence type="ECO:0000313" key="2">
    <source>
        <dbReference type="EMBL" id="AFZ68340.1"/>
    </source>
</evidence>
<dbReference type="eggNOG" id="COG1520">
    <property type="taxonomic scope" value="Bacteria"/>
</dbReference>
<evidence type="ECO:0000256" key="1">
    <source>
        <dbReference type="SAM" id="SignalP"/>
    </source>
</evidence>
<dbReference type="RefSeq" id="WP_015236642.1">
    <property type="nucleotide sequence ID" value="NC_019793.1"/>
</dbReference>
<feature type="chain" id="PRO_5003939026" description="Beta-propeller repeat protein" evidence="1">
    <location>
        <begin position="28"/>
        <end position="398"/>
    </location>
</feature>
<dbReference type="PANTHER" id="PTHR35580:SF1">
    <property type="entry name" value="PHYTASE-LIKE DOMAIN-CONTAINING PROTEIN"/>
    <property type="match status" value="1"/>
</dbReference>
<gene>
    <name evidence="2" type="ordered locus">Deipe_2878</name>
</gene>
<name>L0A5P3_DEIPD</name>
<keyword evidence="3" id="KW-1185">Reference proteome</keyword>
<dbReference type="InterPro" id="IPR052918">
    <property type="entry name" value="Motility_Chemotaxis_Reg"/>
</dbReference>
<dbReference type="InterPro" id="IPR011047">
    <property type="entry name" value="Quinoprotein_ADH-like_sf"/>
</dbReference>
<dbReference type="PATRIC" id="fig|937777.3.peg.2894"/>
<dbReference type="PANTHER" id="PTHR35580">
    <property type="entry name" value="CELL SURFACE GLYCOPROTEIN (S-LAYER PROTEIN)-LIKE PROTEIN"/>
    <property type="match status" value="1"/>
</dbReference>
<dbReference type="AlphaFoldDB" id="L0A5P3"/>
<feature type="signal peptide" evidence="1">
    <location>
        <begin position="1"/>
        <end position="27"/>
    </location>
</feature>
<dbReference type="InterPro" id="IPR011042">
    <property type="entry name" value="6-blade_b-propeller_TolB-like"/>
</dbReference>
<dbReference type="Gene3D" id="2.120.10.30">
    <property type="entry name" value="TolB, C-terminal domain"/>
    <property type="match status" value="1"/>
</dbReference>
<protein>
    <recommendedName>
        <fullName evidence="4">Beta-propeller repeat protein</fullName>
    </recommendedName>
</protein>
<evidence type="ECO:0000313" key="3">
    <source>
        <dbReference type="Proteomes" id="UP000010467"/>
    </source>
</evidence>
<accession>L0A5P3</accession>
<dbReference type="OrthoDB" id="57401at2"/>
<dbReference type="KEGG" id="dpd:Deipe_2878"/>
<dbReference type="HOGENOM" id="CLU_692084_0_0_0"/>
<reference evidence="3" key="1">
    <citation type="submission" date="2012-03" db="EMBL/GenBank/DDBJ databases">
        <title>Complete sequence of chromosome of Deinococcus peraridilitoris DSM 19664.</title>
        <authorList>
            <person name="Lucas S."/>
            <person name="Copeland A."/>
            <person name="Lapidus A."/>
            <person name="Glavina del Rio T."/>
            <person name="Dalin E."/>
            <person name="Tice H."/>
            <person name="Bruce D."/>
            <person name="Goodwin L."/>
            <person name="Pitluck S."/>
            <person name="Peters L."/>
            <person name="Mikhailova N."/>
            <person name="Lu M."/>
            <person name="Kyrpides N."/>
            <person name="Mavromatis K."/>
            <person name="Ivanova N."/>
            <person name="Brettin T."/>
            <person name="Detter J.C."/>
            <person name="Han C."/>
            <person name="Larimer F."/>
            <person name="Land M."/>
            <person name="Hauser L."/>
            <person name="Markowitz V."/>
            <person name="Cheng J.-F."/>
            <person name="Hugenholtz P."/>
            <person name="Woyke T."/>
            <person name="Wu D."/>
            <person name="Pukall R."/>
            <person name="Steenblock K."/>
            <person name="Brambilla E."/>
            <person name="Klenk H.-P."/>
            <person name="Eisen J.A."/>
        </authorList>
    </citation>
    <scope>NUCLEOTIDE SEQUENCE [LARGE SCALE GENOMIC DNA]</scope>
    <source>
        <strain evidence="3">DSM 19664 / LMG 22246 / CIP 109416 / KR-200</strain>
    </source>
</reference>
<dbReference type="SUPFAM" id="SSF50998">
    <property type="entry name" value="Quinoprotein alcohol dehydrogenase-like"/>
    <property type="match status" value="1"/>
</dbReference>
<dbReference type="EMBL" id="CP003382">
    <property type="protein sequence ID" value="AFZ68340.1"/>
    <property type="molecule type" value="Genomic_DNA"/>
</dbReference>